<dbReference type="PANTHER" id="PTHR46060">
    <property type="entry name" value="MARINER MOS1 TRANSPOSASE-LIKE PROTEIN"/>
    <property type="match status" value="1"/>
</dbReference>
<feature type="domain" description="Lin-15A/B-like" evidence="3">
    <location>
        <begin position="448"/>
        <end position="521"/>
    </location>
</feature>
<proteinExistence type="predicted"/>
<dbReference type="EMBL" id="CATQJL010000112">
    <property type="protein sequence ID" value="CAJ0595685.1"/>
    <property type="molecule type" value="Genomic_DNA"/>
</dbReference>
<dbReference type="Pfam" id="PF01359">
    <property type="entry name" value="Transposase_1"/>
    <property type="match status" value="1"/>
</dbReference>
<keyword evidence="5" id="KW-1185">Reference proteome</keyword>
<dbReference type="Proteomes" id="UP001176961">
    <property type="component" value="Unassembled WGS sequence"/>
</dbReference>
<name>A0AA36M272_CYLNA</name>
<reference evidence="4" key="1">
    <citation type="submission" date="2023-07" db="EMBL/GenBank/DDBJ databases">
        <authorList>
            <consortium name="CYATHOMIX"/>
        </authorList>
    </citation>
    <scope>NUCLEOTIDE SEQUENCE</scope>
    <source>
        <strain evidence="4">N/A</strain>
    </source>
</reference>
<dbReference type="InterPro" id="IPR041426">
    <property type="entry name" value="Mos1_HTH"/>
</dbReference>
<comment type="caution">
    <text evidence="4">The sequence shown here is derived from an EMBL/GenBank/DDBJ whole genome shotgun (WGS) entry which is preliminary data.</text>
</comment>
<feature type="non-terminal residue" evidence="4">
    <location>
        <position position="1789"/>
    </location>
</feature>
<accession>A0AA36M272</accession>
<dbReference type="Pfam" id="PF17906">
    <property type="entry name" value="HTH_48"/>
    <property type="match status" value="1"/>
</dbReference>
<dbReference type="InterPro" id="IPR052709">
    <property type="entry name" value="Transposase-MT_Hybrid"/>
</dbReference>
<evidence type="ECO:0000313" key="5">
    <source>
        <dbReference type="Proteomes" id="UP001176961"/>
    </source>
</evidence>
<dbReference type="Pfam" id="PF25375">
    <property type="entry name" value="Lin-15B"/>
    <property type="match status" value="1"/>
</dbReference>
<dbReference type="Gene3D" id="1.10.10.1450">
    <property type="match status" value="1"/>
</dbReference>
<organism evidence="4 5">
    <name type="scientific">Cylicocyclus nassatus</name>
    <name type="common">Nematode worm</name>
    <dbReference type="NCBI Taxonomy" id="53992"/>
    <lineage>
        <taxon>Eukaryota</taxon>
        <taxon>Metazoa</taxon>
        <taxon>Ecdysozoa</taxon>
        <taxon>Nematoda</taxon>
        <taxon>Chromadorea</taxon>
        <taxon>Rhabditida</taxon>
        <taxon>Rhabditina</taxon>
        <taxon>Rhabditomorpha</taxon>
        <taxon>Strongyloidea</taxon>
        <taxon>Strongylidae</taxon>
        <taxon>Cylicocyclus</taxon>
    </lineage>
</organism>
<evidence type="ECO:0000256" key="1">
    <source>
        <dbReference type="SAM" id="MobiDB-lite"/>
    </source>
</evidence>
<dbReference type="Gene3D" id="3.30.420.10">
    <property type="entry name" value="Ribonuclease H-like superfamily/Ribonuclease H"/>
    <property type="match status" value="1"/>
</dbReference>
<evidence type="ECO:0000259" key="3">
    <source>
        <dbReference type="Pfam" id="PF25375"/>
    </source>
</evidence>
<sequence>TSSRAQSLHCACACSTSLAFTLCWINRQSCPVQLLLLMFDPSPAEFVPSQQRGPDIAVYRIPENPELCYEWSFKKLLTDRETGSYICCGCRSLKARDGAAYPAPLPMCKIKDGYFITDPCNPLRAHFCTPRSTPEVAMRRMVIKKCNDLREDTERRPTSAIVDELIGEVAAEGFEELSDAGKRVMVEKLSKMTEGSSKTLTRVFQWNMHKAQSPLTAGSKEENHLVCVLCDNEQQLSDLAPIPSKKVATVILFSCLARYNVIPLDVKTRYKNLFVARKRICKEHFIQALLFLGWEVELFCGKFPLDGLNDISERTFFGLLTNLRFYRNLVDSTLPIDKKDVREFFNEYMAEFRDEVAAKLTTTDTPECTLFLKANTKLILKNEQKEQPPISQGLSAEQLLSASGEHDAGPVDFFVPKLEAEDDLEEDLSLEQPSTSSSGDAVSGPAAVCAVCSALKPHSELRGTWKDAKKNMTLLACLLLRKYIDLKTAIHLYAEFRSSFQKLYCKVHFVDAAKYIEEELKKSPACYSDSRYPLSIPLELMHLLIEQSNLIEKEMILQERDITLFYSECLLKYHDGNDWIIKETSAPVQPKLQESDSTNRTRSSRKRFLESTDDQATIPAKIAITEPVVTEGRCLEKNKNRSLTCEVLSFCGICGNIEESKLCDTIDLTLRPAQKLILLTCLVLNPYCSKIDLEVAKSMLRETDRKTLVCKSHFVMAMLYMYEYVKEKWNHSSATFSGLGNVYKLDLFNHINTCAINLQKEANGVGCNIIEVGISTLEKFYNRNEAEYKLITRLKARNEVENGSVMDTVLHVISEANQVKKSVPVAKRIQDDSMPISKRRERELARDDISRKATPRRSHNVFKSIVVKQPWSIKHKRRNDFLCALIDCGLCGLRQYSVDVRQLPTKVGRVNVVLACLLKQDLVDEKAAKHIHRNGVRLNEYLCHEHFIHAGAYLGAAVRKLIGHVPKLGLCTLSMNILFDIVETLQEQLNKILDSISGPDVLVTQDVASFYTDYLHRYAENDEWEIIELPPPNMLNAAKGTQLLQEEDDLFSNDVDRDGVALPLKEENEKQASIIVRPETSGNVYSATANPSSQSKLTIQEKANVGPDKVIPIEENAVMVSYEAGPLQSNSNVGQKTNFESNKAYSPFCLDSNLEQEGNAEMDETSSSSQPELPIEQEIITDPGEAASSLMVNQNIEQETMELNEASSSSQIHPDIVTETNVEEQPKADYKTCSLCGAYGNKSEFLRASTKCRSQNIILLSCMLINGTCDLNQAKELLRRSRLELMPRSRLRYYEMCKWHFSIATSSILNEYKRLRGVEPSKWLHDVPAAQLIRLQDLIQTYAEKIDGRVRITHSEIREFSFLFEDFNEISSLKNNQEGLEEVDINHQSGVSGTVDCDVIHIFDESPAVKPQEDTVHDSIQSNNHEKRTASAVDEEQTVEPFHKEISAVTLLEQPILDVDNGASSESRSAETSSGQWNGITTDFRAIALFHFQRGFSVQTATSEIVTAFGYEVVTEHQMRGWYEEFREKSLQVASKVSKMDRKLMKALLKADPNRTVNELAEELGAPIDTIISCVLMSGIPQLVKKTPLTGRQRCERLQICSALITRQSREQDFMERIVTYGEIWLGPGENTMLGVWWTTCGVVHFFLLPAGYKLTPDLYIEQLNAMHKKLLAYKRYRTLISGGRGGLLMLHDNRLSYLSLSAIQALHQNGYEILTLPEICYDLLPTEYHFVKRIREYVEKQDCREDSQLASCIKTYFESDSVQFFVSGIHDLITRCKKCYSACGDYFR</sequence>
<dbReference type="InterPro" id="IPR036397">
    <property type="entry name" value="RNaseH_sf"/>
</dbReference>
<evidence type="ECO:0000313" key="4">
    <source>
        <dbReference type="EMBL" id="CAJ0595685.1"/>
    </source>
</evidence>
<dbReference type="InterPro" id="IPR057432">
    <property type="entry name" value="Lin-15A/B-like_dom"/>
</dbReference>
<dbReference type="GO" id="GO:0003676">
    <property type="term" value="F:nucleic acid binding"/>
    <property type="evidence" value="ECO:0007669"/>
    <property type="project" value="InterPro"/>
</dbReference>
<protein>
    <submittedName>
        <fullName evidence="4">Uncharacterized protein</fullName>
    </submittedName>
</protein>
<dbReference type="PANTHER" id="PTHR46060:SF1">
    <property type="entry name" value="MARINER MOS1 TRANSPOSASE-LIKE PROTEIN"/>
    <property type="match status" value="1"/>
</dbReference>
<dbReference type="InterPro" id="IPR001888">
    <property type="entry name" value="Transposase_1"/>
</dbReference>
<gene>
    <name evidence="4" type="ORF">CYNAS_LOCUS7668</name>
</gene>
<feature type="domain" description="Mos1 transposase HTH" evidence="2">
    <location>
        <begin position="1482"/>
        <end position="1528"/>
    </location>
</feature>
<feature type="region of interest" description="Disordered" evidence="1">
    <location>
        <begin position="1411"/>
        <end position="1436"/>
    </location>
</feature>
<evidence type="ECO:0000259" key="2">
    <source>
        <dbReference type="Pfam" id="PF17906"/>
    </source>
</evidence>